<dbReference type="PROSITE" id="PS50801">
    <property type="entry name" value="STAS"/>
    <property type="match status" value="1"/>
</dbReference>
<evidence type="ECO:0000259" key="1">
    <source>
        <dbReference type="PROSITE" id="PS50801"/>
    </source>
</evidence>
<protein>
    <recommendedName>
        <fullName evidence="1">STAS domain-containing protein</fullName>
    </recommendedName>
</protein>
<gene>
    <name evidence="2" type="ORF">Asi03nite_01630</name>
</gene>
<dbReference type="SUPFAM" id="SSF52091">
    <property type="entry name" value="SpoIIaa-like"/>
    <property type="match status" value="1"/>
</dbReference>
<dbReference type="CDD" id="cd07043">
    <property type="entry name" value="STAS_anti-anti-sigma_factors"/>
    <property type="match status" value="1"/>
</dbReference>
<reference evidence="2" key="1">
    <citation type="submission" date="2021-01" db="EMBL/GenBank/DDBJ databases">
        <title>Whole genome shotgun sequence of Actinoplanes siamensis NBRC 109076.</title>
        <authorList>
            <person name="Komaki H."/>
            <person name="Tamura T."/>
        </authorList>
    </citation>
    <scope>NUCLEOTIDE SEQUENCE</scope>
    <source>
        <strain evidence="2">NBRC 109076</strain>
    </source>
</reference>
<comment type="caution">
    <text evidence="2">The sequence shown here is derived from an EMBL/GenBank/DDBJ whole genome shotgun (WGS) entry which is preliminary data.</text>
</comment>
<sequence>MADDYFTIASVPAEPGADGVPAARLKLAGSFDIGSSAELRAALRAADGSHLVVDLSRVRFIDSEALSALISGYLAAERAGLTFRLTGAVGIVERVISVMGLRHLLTSPAPAPAPGRSAPR</sequence>
<dbReference type="Gene3D" id="3.30.750.24">
    <property type="entry name" value="STAS domain"/>
    <property type="match status" value="1"/>
</dbReference>
<name>A0A919N0I7_9ACTN</name>
<keyword evidence="3" id="KW-1185">Reference proteome</keyword>
<evidence type="ECO:0000313" key="3">
    <source>
        <dbReference type="Proteomes" id="UP000629619"/>
    </source>
</evidence>
<dbReference type="RefSeq" id="WP_239102237.1">
    <property type="nucleotide sequence ID" value="NZ_BOMW01000002.1"/>
</dbReference>
<organism evidence="2 3">
    <name type="scientific">Actinoplanes siamensis</name>
    <dbReference type="NCBI Taxonomy" id="1223317"/>
    <lineage>
        <taxon>Bacteria</taxon>
        <taxon>Bacillati</taxon>
        <taxon>Actinomycetota</taxon>
        <taxon>Actinomycetes</taxon>
        <taxon>Micromonosporales</taxon>
        <taxon>Micromonosporaceae</taxon>
        <taxon>Actinoplanes</taxon>
    </lineage>
</organism>
<dbReference type="InterPro" id="IPR058548">
    <property type="entry name" value="MlaB-like_STAS"/>
</dbReference>
<dbReference type="AlphaFoldDB" id="A0A919N0I7"/>
<evidence type="ECO:0000313" key="2">
    <source>
        <dbReference type="EMBL" id="GIF02625.1"/>
    </source>
</evidence>
<dbReference type="Pfam" id="PF13466">
    <property type="entry name" value="STAS_2"/>
    <property type="match status" value="1"/>
</dbReference>
<dbReference type="InterPro" id="IPR002645">
    <property type="entry name" value="STAS_dom"/>
</dbReference>
<proteinExistence type="predicted"/>
<dbReference type="InterPro" id="IPR036513">
    <property type="entry name" value="STAS_dom_sf"/>
</dbReference>
<dbReference type="EMBL" id="BOMW01000002">
    <property type="protein sequence ID" value="GIF02625.1"/>
    <property type="molecule type" value="Genomic_DNA"/>
</dbReference>
<feature type="domain" description="STAS" evidence="1">
    <location>
        <begin position="25"/>
        <end position="101"/>
    </location>
</feature>
<dbReference type="Proteomes" id="UP000629619">
    <property type="component" value="Unassembled WGS sequence"/>
</dbReference>
<accession>A0A919N0I7</accession>